<proteinExistence type="inferred from homology"/>
<dbReference type="Proteomes" id="UP000093694">
    <property type="component" value="Unassembled WGS sequence"/>
</dbReference>
<evidence type="ECO:0000256" key="2">
    <source>
        <dbReference type="ARBA" id="ARBA00022898"/>
    </source>
</evidence>
<dbReference type="Pfam" id="PF00392">
    <property type="entry name" value="GntR"/>
    <property type="match status" value="1"/>
</dbReference>
<evidence type="ECO:0000313" key="10">
    <source>
        <dbReference type="Proteomes" id="UP000093694"/>
    </source>
</evidence>
<keyword evidence="8" id="KW-0808">Transferase</keyword>
<keyword evidence="8" id="KW-0032">Aminotransferase</keyword>
<evidence type="ECO:0000313" key="8">
    <source>
        <dbReference type="EMBL" id="OBR94443.1"/>
    </source>
</evidence>
<evidence type="ECO:0000256" key="4">
    <source>
        <dbReference type="ARBA" id="ARBA00023125"/>
    </source>
</evidence>
<dbReference type="EMBL" id="LITQ01000011">
    <property type="protein sequence ID" value="OAA93582.1"/>
    <property type="molecule type" value="Genomic_DNA"/>
</dbReference>
<dbReference type="PATRIC" id="fig|1705578.3.peg.4186"/>
<dbReference type="SUPFAM" id="SSF46785">
    <property type="entry name" value="Winged helix' DNA-binding domain"/>
    <property type="match status" value="1"/>
</dbReference>
<dbReference type="SUPFAM" id="SSF53383">
    <property type="entry name" value="PLP-dependent transferases"/>
    <property type="match status" value="1"/>
</dbReference>
<evidence type="ECO:0000256" key="5">
    <source>
        <dbReference type="ARBA" id="ARBA00023163"/>
    </source>
</evidence>
<dbReference type="EC" id="2.6.1.39" evidence="8"/>
<comment type="caution">
    <text evidence="7">The sequence shown here is derived from an EMBL/GenBank/DDBJ whole genome shotgun (WGS) entry which is preliminary data.</text>
</comment>
<reference evidence="8 10" key="2">
    <citation type="journal article" date="2016" name="Front. Microbiol.">
        <title>Industrial Acetogenic Biocatalysts: A Comparative Metabolic and Genomic Analysis.</title>
        <authorList>
            <person name="Bengelsdorf F."/>
            <person name="Poehlein A."/>
            <person name="Sonja S."/>
            <person name="Erz C."/>
            <person name="Hummel T."/>
            <person name="Hoffmeister S."/>
            <person name="Daniel R."/>
            <person name="Durre P."/>
        </authorList>
    </citation>
    <scope>NUCLEOTIDE SEQUENCE [LARGE SCALE GENOMIC DNA]</scope>
    <source>
        <strain evidence="8 10">PTA-10522</strain>
    </source>
</reference>
<dbReference type="Gene3D" id="1.10.10.10">
    <property type="entry name" value="Winged helix-like DNA-binding domain superfamily/Winged helix DNA-binding domain"/>
    <property type="match status" value="1"/>
</dbReference>
<dbReference type="PROSITE" id="PS50949">
    <property type="entry name" value="HTH_GNTR"/>
    <property type="match status" value="1"/>
</dbReference>
<dbReference type="Pfam" id="PF00155">
    <property type="entry name" value="Aminotran_1_2"/>
    <property type="match status" value="1"/>
</dbReference>
<dbReference type="RefSeq" id="WP_063600759.1">
    <property type="nucleotide sequence ID" value="NZ_LITQ01000011.1"/>
</dbReference>
<dbReference type="PANTHER" id="PTHR46577">
    <property type="entry name" value="HTH-TYPE TRANSCRIPTIONAL REGULATORY PROTEIN GABR"/>
    <property type="match status" value="1"/>
</dbReference>
<dbReference type="InterPro" id="IPR004839">
    <property type="entry name" value="Aminotransferase_I/II_large"/>
</dbReference>
<dbReference type="InterPro" id="IPR015421">
    <property type="entry name" value="PyrdxlP-dep_Trfase_major"/>
</dbReference>
<dbReference type="GO" id="GO:0047536">
    <property type="term" value="F:2-aminoadipate transaminase activity"/>
    <property type="evidence" value="ECO:0007669"/>
    <property type="project" value="UniProtKB-EC"/>
</dbReference>
<evidence type="ECO:0000256" key="1">
    <source>
        <dbReference type="ARBA" id="ARBA00005384"/>
    </source>
</evidence>
<dbReference type="GO" id="GO:0030170">
    <property type="term" value="F:pyridoxal phosphate binding"/>
    <property type="evidence" value="ECO:0007669"/>
    <property type="project" value="InterPro"/>
</dbReference>
<reference evidence="7 9" key="1">
    <citation type="journal article" date="2015" name="Biotechnol. Bioeng.">
        <title>Genome sequence and phenotypic characterization of Caulobacter segnis.</title>
        <authorList>
            <person name="Patel S."/>
            <person name="Fletcher B."/>
            <person name="Scott D.C."/>
            <person name="Ely B."/>
        </authorList>
    </citation>
    <scope>NUCLEOTIDE SEQUENCE [LARGE SCALE GENOMIC DNA]</scope>
    <source>
        <strain evidence="7 9">PS02</strain>
    </source>
</reference>
<keyword evidence="5" id="KW-0804">Transcription</keyword>
<accession>A0A162LAT0</accession>
<dbReference type="InterPro" id="IPR015424">
    <property type="entry name" value="PyrdxlP-dep_Trfase"/>
</dbReference>
<keyword evidence="4" id="KW-0238">DNA-binding</keyword>
<feature type="domain" description="HTH gntR-type" evidence="6">
    <location>
        <begin position="1"/>
        <end position="68"/>
    </location>
</feature>
<keyword evidence="3" id="KW-0805">Transcription regulation</keyword>
<protein>
    <submittedName>
        <fullName evidence="8">2-aminoadipate transaminase</fullName>
        <ecNumber evidence="8">2.6.1.39</ecNumber>
    </submittedName>
    <submittedName>
        <fullName evidence="7">Putative HTH-type transcriptional regulator YdcR</fullName>
    </submittedName>
</protein>
<dbReference type="InterPro" id="IPR051446">
    <property type="entry name" value="HTH_trans_reg/aminotransferase"/>
</dbReference>
<dbReference type="CDD" id="cd07377">
    <property type="entry name" value="WHTH_GntR"/>
    <property type="match status" value="1"/>
</dbReference>
<dbReference type="AlphaFoldDB" id="A0A162LAT0"/>
<evidence type="ECO:0000313" key="9">
    <source>
        <dbReference type="Proteomes" id="UP000077384"/>
    </source>
</evidence>
<dbReference type="InterPro" id="IPR036390">
    <property type="entry name" value="WH_DNA-bd_sf"/>
</dbReference>
<comment type="similarity">
    <text evidence="1">In the C-terminal section; belongs to the class-I pyridoxal-phosphate-dependent aminotransferase family.</text>
</comment>
<evidence type="ECO:0000256" key="3">
    <source>
        <dbReference type="ARBA" id="ARBA00023015"/>
    </source>
</evidence>
<dbReference type="CDD" id="cd00609">
    <property type="entry name" value="AAT_like"/>
    <property type="match status" value="1"/>
</dbReference>
<dbReference type="InterPro" id="IPR000524">
    <property type="entry name" value="Tscrpt_reg_HTH_GntR"/>
</dbReference>
<organism evidence="7 9">
    <name type="scientific">Clostridium coskatii</name>
    <dbReference type="NCBI Taxonomy" id="1705578"/>
    <lineage>
        <taxon>Bacteria</taxon>
        <taxon>Bacillati</taxon>
        <taxon>Bacillota</taxon>
        <taxon>Clostridia</taxon>
        <taxon>Eubacteriales</taxon>
        <taxon>Clostridiaceae</taxon>
        <taxon>Clostridium</taxon>
    </lineage>
</organism>
<dbReference type="InterPro" id="IPR036388">
    <property type="entry name" value="WH-like_DNA-bd_sf"/>
</dbReference>
<keyword evidence="2" id="KW-0663">Pyridoxal phosphate</keyword>
<dbReference type="Gene3D" id="3.40.640.10">
    <property type="entry name" value="Type I PLP-dependent aspartate aminotransferase-like (Major domain)"/>
    <property type="match status" value="1"/>
</dbReference>
<sequence>MKYDVIYTYIKEQIFKGYIKPGKKLPSIRNICKKFECSKITAAKAYDLLIKDHIIYSVPKSGYYLIENNLNMNNNFDNKSIDFSTSAPDERILPYKEFQDCLNQALNLYKKNLISPPSTQGVENLICTIQKQLQNYQIFTDKQYIFITAGSQQAINILTMMDFPNGKKNVLIEEPTYYGVIESLKLNNVNIIGINRTSKGINLYELENIFKHKDIKFFYIIPRFHNPTGFSYSNSEKKQILKLCHKYNVYIVEDDYLADLDIEKRSDPIYALDSYSKVIYVKTYSKVLLPGLRISAIVLPKEILKTFGKYKKWNDLSTSVLSQGALEIYIKSGMFDIHAKKLREVYSKRMVCLNKCVKTCYNSNIIWHVPPSGFFASFEVVNSTHIDYIINGLKSKNILLIDPNIFYLNTNIQKKLVRLSVSRTNTIEIEKGISKICTIIR</sequence>
<keyword evidence="10" id="KW-1185">Reference proteome</keyword>
<dbReference type="SMART" id="SM00345">
    <property type="entry name" value="HTH_GNTR"/>
    <property type="match status" value="1"/>
</dbReference>
<evidence type="ECO:0000259" key="6">
    <source>
        <dbReference type="PROSITE" id="PS50949"/>
    </source>
</evidence>
<evidence type="ECO:0000313" key="7">
    <source>
        <dbReference type="EMBL" id="OAA93582.1"/>
    </source>
</evidence>
<dbReference type="GO" id="GO:0003700">
    <property type="term" value="F:DNA-binding transcription factor activity"/>
    <property type="evidence" value="ECO:0007669"/>
    <property type="project" value="InterPro"/>
</dbReference>
<dbReference type="GO" id="GO:0003677">
    <property type="term" value="F:DNA binding"/>
    <property type="evidence" value="ECO:0007669"/>
    <property type="project" value="UniProtKB-KW"/>
</dbReference>
<dbReference type="PANTHER" id="PTHR46577:SF1">
    <property type="entry name" value="HTH-TYPE TRANSCRIPTIONAL REGULATORY PROTEIN GABR"/>
    <property type="match status" value="1"/>
</dbReference>
<dbReference type="EMBL" id="LROR01000045">
    <property type="protein sequence ID" value="OBR94443.1"/>
    <property type="molecule type" value="Genomic_DNA"/>
</dbReference>
<dbReference type="Proteomes" id="UP000077384">
    <property type="component" value="Unassembled WGS sequence"/>
</dbReference>
<name>A0A162LAT0_9CLOT</name>
<gene>
    <name evidence="7" type="primary">ydcR</name>
    <name evidence="8" type="synonym">lysN_4</name>
    <name evidence="8" type="ORF">CLCOS_19420</name>
    <name evidence="7" type="ORF">WX73_04078</name>
</gene>